<evidence type="ECO:0000256" key="6">
    <source>
        <dbReference type="ARBA" id="ARBA00022737"/>
    </source>
</evidence>
<evidence type="ECO:0000256" key="8">
    <source>
        <dbReference type="ARBA" id="ARBA00022927"/>
    </source>
</evidence>
<keyword evidence="7" id="KW-0931">ER-Golgi transport</keyword>
<dbReference type="GO" id="GO:0030126">
    <property type="term" value="C:COPI vesicle coat"/>
    <property type="evidence" value="ECO:0007669"/>
    <property type="project" value="InterPro"/>
</dbReference>
<dbReference type="InterPro" id="IPR029446">
    <property type="entry name" value="COPB1_appendage_platform_dom"/>
</dbReference>
<dbReference type="PANTHER" id="PTHR10635:SF0">
    <property type="entry name" value="COATOMER SUBUNIT BETA"/>
    <property type="match status" value="1"/>
</dbReference>
<evidence type="ECO:0000256" key="2">
    <source>
        <dbReference type="ARBA" id="ARBA00004347"/>
    </source>
</evidence>
<dbReference type="EMBL" id="AP019299">
    <property type="protein sequence ID" value="BBG98648.1"/>
    <property type="molecule type" value="Genomic_DNA"/>
</dbReference>
<keyword evidence="11" id="KW-0968">Cytoplasmic vesicle</keyword>
<evidence type="ECO:0000259" key="13">
    <source>
        <dbReference type="Pfam" id="PF01602"/>
    </source>
</evidence>
<feature type="domain" description="Coatomer beta subunit appendage platform" evidence="15">
    <location>
        <begin position="1685"/>
        <end position="1804"/>
    </location>
</feature>
<dbReference type="GO" id="GO:0006888">
    <property type="term" value="P:endoplasmic reticulum to Golgi vesicle-mediated transport"/>
    <property type="evidence" value="ECO:0007669"/>
    <property type="project" value="TreeGrafter"/>
</dbReference>
<keyword evidence="8" id="KW-0653">Protein transport</keyword>
<name>A0A4Y1R3H5_PRUDU</name>
<comment type="subcellular location">
    <subcellularLocation>
        <location evidence="2">Cytoplasmic vesicle</location>
        <location evidence="2">COPI-coated vesicle membrane</location>
        <topology evidence="2">Peripheral membrane protein</topology>
        <orientation evidence="2">Cytoplasmic side</orientation>
    </subcellularLocation>
    <subcellularLocation>
        <location evidence="1">Golgi apparatus membrane</location>
        <topology evidence="1">Peripheral membrane protein</topology>
        <orientation evidence="1">Cytoplasmic side</orientation>
    </subcellularLocation>
</comment>
<comment type="subunit">
    <text evidence="3">Oligomeric complex that consists of at least the alpha, beta, beta', gamma, delta, epsilon and zeta subunits.</text>
</comment>
<dbReference type="FunFam" id="1.25.10.10:FF:000166">
    <property type="entry name" value="Coatomer subunit beta"/>
    <property type="match status" value="1"/>
</dbReference>
<keyword evidence="9" id="KW-0333">Golgi apparatus</keyword>
<dbReference type="Pfam" id="PF14806">
    <property type="entry name" value="Coatomer_b_Cpla"/>
    <property type="match status" value="2"/>
</dbReference>
<dbReference type="SUPFAM" id="SSF48371">
    <property type="entry name" value="ARM repeat"/>
    <property type="match status" value="2"/>
</dbReference>
<dbReference type="InterPro" id="IPR011710">
    <property type="entry name" value="Coatomer_bsu_C"/>
</dbReference>
<evidence type="ECO:0000256" key="9">
    <source>
        <dbReference type="ARBA" id="ARBA00023034"/>
    </source>
</evidence>
<feature type="domain" description="Clathrin/coatomer adaptor adaptin-like N-terminal" evidence="13">
    <location>
        <begin position="890"/>
        <end position="1392"/>
    </location>
</feature>
<dbReference type="GO" id="GO:0006886">
    <property type="term" value="P:intracellular protein transport"/>
    <property type="evidence" value="ECO:0007669"/>
    <property type="project" value="InterPro"/>
</dbReference>
<keyword evidence="10" id="KW-0472">Membrane</keyword>
<evidence type="ECO:0000313" key="16">
    <source>
        <dbReference type="EMBL" id="BBG98648.1"/>
    </source>
</evidence>
<feature type="domain" description="Clathrin/coatomer adaptor adaptin-like N-terminal" evidence="13">
    <location>
        <begin position="277"/>
        <end position="510"/>
    </location>
</feature>
<feature type="domain" description="Coatomer beta subunit C-terminal" evidence="14">
    <location>
        <begin position="1540"/>
        <end position="1678"/>
    </location>
</feature>
<dbReference type="InterPro" id="IPR016024">
    <property type="entry name" value="ARM-type_fold"/>
</dbReference>
<keyword evidence="5" id="KW-0963">Cytoplasm</keyword>
<evidence type="ECO:0000256" key="11">
    <source>
        <dbReference type="ARBA" id="ARBA00023329"/>
    </source>
</evidence>
<dbReference type="Pfam" id="PF01602">
    <property type="entry name" value="Adaptin_N"/>
    <property type="match status" value="3"/>
</dbReference>
<evidence type="ECO:0000256" key="12">
    <source>
        <dbReference type="ARBA" id="ARBA00025536"/>
    </source>
</evidence>
<feature type="domain" description="Clathrin/coatomer adaptor adaptin-like N-terminal" evidence="13">
    <location>
        <begin position="39"/>
        <end position="276"/>
    </location>
</feature>
<dbReference type="InterPro" id="IPR016460">
    <property type="entry name" value="COPB1"/>
</dbReference>
<keyword evidence="6" id="KW-0677">Repeat</keyword>
<gene>
    <name evidence="16" type="ORF">Prudu_008109</name>
</gene>
<evidence type="ECO:0000256" key="7">
    <source>
        <dbReference type="ARBA" id="ARBA00022892"/>
    </source>
</evidence>
<keyword evidence="4" id="KW-0813">Transport</keyword>
<evidence type="ECO:0000256" key="1">
    <source>
        <dbReference type="ARBA" id="ARBA00004255"/>
    </source>
</evidence>
<feature type="domain" description="Coatomer beta subunit appendage platform" evidence="15">
    <location>
        <begin position="750"/>
        <end position="846"/>
    </location>
</feature>
<proteinExistence type="predicted"/>
<dbReference type="Gene3D" id="1.25.10.10">
    <property type="entry name" value="Leucine-rich Repeat Variant"/>
    <property type="match status" value="3"/>
</dbReference>
<evidence type="ECO:0000256" key="3">
    <source>
        <dbReference type="ARBA" id="ARBA00011775"/>
    </source>
</evidence>
<dbReference type="InterPro" id="IPR002553">
    <property type="entry name" value="Clathrin/coatomer_adapt-like_N"/>
</dbReference>
<organism evidence="16">
    <name type="scientific">Prunus dulcis</name>
    <name type="common">Almond</name>
    <name type="synonym">Amygdalus dulcis</name>
    <dbReference type="NCBI Taxonomy" id="3755"/>
    <lineage>
        <taxon>Eukaryota</taxon>
        <taxon>Viridiplantae</taxon>
        <taxon>Streptophyta</taxon>
        <taxon>Embryophyta</taxon>
        <taxon>Tracheophyta</taxon>
        <taxon>Spermatophyta</taxon>
        <taxon>Magnoliopsida</taxon>
        <taxon>eudicotyledons</taxon>
        <taxon>Gunneridae</taxon>
        <taxon>Pentapetalae</taxon>
        <taxon>rosids</taxon>
        <taxon>fabids</taxon>
        <taxon>Rosales</taxon>
        <taxon>Rosaceae</taxon>
        <taxon>Amygdaloideae</taxon>
        <taxon>Amygdaleae</taxon>
        <taxon>Prunus</taxon>
    </lineage>
</organism>
<sequence>MVIWYFPFPEIQFRFGSLMMEKSCTLLVHFDKGTPALANEIKEALEGNDVELKIEALKKAIMLLLNGETIPQLFITIIRYVLPSEDHTVQKLLLLYLEIIEKTDSKGKILPEMILICQNLRNNLQHPNEYIRGVTLRFLCRLNEAEIIEPLIPSILTNLEHRHPFVRRNAVLAIMFVYRLPQGETLLDSAPEIIDRFLASEQDPSSKRNAFLMLFNCAQDRAVNYLFTHISRIIEWGEQLQMVVLELIKKVCRVNKGEKSKYIKIIISLLDAPSSAVSDNNVKLILLDRISELKASHREIMVELVMDVLRALSSPNVDIRRKTLDIVLDLITPRNINQVVMMLKKEVVKTQSGELEKNGEYRQMLVQAIYACAVKFPEVASTVVHPLMDFLGDTNVASALDVAVFVREIIETNPKLRVSIITRLLDTFYQIRNSRVCTHSLWIIGEYCLSLSEVESGIATIKQCLGELPFYTASEEKEAQDATKNSQVVSSTTVSSRRPVILADGTYATQSAALETAMSAPVLVQGSLTSVGNLRSLILSGDFFLETVVACTLTKLVLRLEEIQPSKAEVNKATTQALLIMVSMLQLGQSSVLPHPIDNDSRDRIVLCIRLLCHKGEEGMSQLELEDAVQDDLKRATGEFTKDKDDANKLNRILQLTGFSDPVYAEAYVTVNHYDIVLDVTVINRTKETLQNLCLELATMGDLKLVERPQNYTLAPESSKQIKANIKVSSTETGVIFGNIVYEASSNVLDRSVIVLNDIHIDIMDYISPASCADVSFRTMWAEFEWENKDEKEFLNHVVKATNMKCLTPPSALEGECGVLAANLYAKSVFGEDALVNVSVEKQADVRGWCGHIAAIRNVFQIQFRVGSPMMEKSCTLLVHFDKGTPALANEIKEALEGNDVELKIEALKKAIMLLLNGDTIPHLFITIIRYVLPSEDHTVQKLLLLYLEIVEKTDSKGKILPEMILICQNLRNNLQHPNEYIRGVTLRFLCRLNEAEIIEPLIPSILTNLEHRHPFVRRNAVLAIMFVYRLPQGETLLDSAPEIIDGFLASEQDPSSKRNAFLMLFNCAQDRAVNYLFTHIGRIIEWGEQLQMVVLELIKKVCRVNKGEKSKYIKIIISLLDAPSSAVVYECAGTLVSLSSAPTAIKAAANTYSQLLLSQSDNNVKLILLDRISELKASHREIMVELVMDVLRALSSPNVDIRRKTLDIVLDLITPRNINQVVMMLKKEVVKTQSGELEKNGEYRQMLVQAIYACAVKFPEVASTVVHPLMDFLGDTNVASALDVAVFVREIIETNPKLRVSVITRLLDTFYQIRNSRVCTHSLWIIGEYCLSLSEVESGIATIKQCLGDLPFYTASEEKEAQDATKNSQMVSSTTVSSRRPVILADGTYATQSAALETAMSAPVLVQGSLASVGNLRSLILSGDFFLETVVACTLTKLVLRLEEIQPSKAEVNKATTQALLIMVSMLQLGQSSVLPHPIDNDSRDRIVLCIRLLCHKGEEVRKIWLESCRQSFVKMLADKQLLETEETKAKAQILSAQPDDLIDFYHLKSRKGLSQLELEDAVQDDLKRATGEFTKDRDDANKLNRILQLTGFSDPVYAEAYVTVNHYDIVLDVTVINRTKETLQNLCLELATMGDLKLVERPQNYTLAPESSKQIKANIKVSSTETGVIFGNIVYETSSNVLERTVIVLNDIHIDIMDYISPASCADVSFRTMWAEFEWENKDEKEFLNHVVKATNMKCLTPPLALEGECGVLAANLYAKSVFGEDALVNVSVEKQADGKLSGYIRIRSKTQGIALSLGDKITLKQKGGL</sequence>
<dbReference type="GO" id="GO:0000139">
    <property type="term" value="C:Golgi membrane"/>
    <property type="evidence" value="ECO:0007669"/>
    <property type="project" value="UniProtKB-SubCell"/>
</dbReference>
<dbReference type="PANTHER" id="PTHR10635">
    <property type="entry name" value="COATOMER SUBUNIT BETA"/>
    <property type="match status" value="1"/>
</dbReference>
<evidence type="ECO:0000259" key="14">
    <source>
        <dbReference type="Pfam" id="PF07718"/>
    </source>
</evidence>
<evidence type="ECO:0000256" key="10">
    <source>
        <dbReference type="ARBA" id="ARBA00023136"/>
    </source>
</evidence>
<dbReference type="GO" id="GO:0005198">
    <property type="term" value="F:structural molecule activity"/>
    <property type="evidence" value="ECO:0007669"/>
    <property type="project" value="InterPro"/>
</dbReference>
<evidence type="ECO:0000259" key="15">
    <source>
        <dbReference type="Pfam" id="PF14806"/>
    </source>
</evidence>
<reference evidence="16" key="1">
    <citation type="journal article" date="2019" name="Science">
        <title>Mutation of a bHLH transcription factor allowed almond domestication.</title>
        <authorList>
            <person name="Sanchez-Perez R."/>
            <person name="Pavan S."/>
            <person name="Mazzeo R."/>
            <person name="Moldovan C."/>
            <person name="Aiese Cigliano R."/>
            <person name="Del Cueto J."/>
            <person name="Ricciardi F."/>
            <person name="Lotti C."/>
            <person name="Ricciardi L."/>
            <person name="Dicenta F."/>
            <person name="Lopez-Marques R.L."/>
            <person name="Lindberg Moller B."/>
        </authorList>
    </citation>
    <scope>NUCLEOTIDE SEQUENCE</scope>
</reference>
<dbReference type="InterPro" id="IPR011989">
    <property type="entry name" value="ARM-like"/>
</dbReference>
<comment type="function">
    <text evidence="12">The coatomer is a cytosolic protein complex that binds to dilysine motifs and reversibly associates with Golgi non-clathrin-coated vesicles, which further mediate biosynthetic protein transport from the ER, via the Golgi up to the trans Golgi network. Coatomer complex is required for budding from Golgi membranes, and is essential for the retrograde Golgi-to-ER transport of dilysine-tagged proteins.</text>
</comment>
<evidence type="ECO:0000256" key="4">
    <source>
        <dbReference type="ARBA" id="ARBA00022448"/>
    </source>
</evidence>
<dbReference type="Pfam" id="PF07718">
    <property type="entry name" value="Coatamer_beta_C"/>
    <property type="match status" value="2"/>
</dbReference>
<feature type="domain" description="Coatomer beta subunit C-terminal" evidence="14">
    <location>
        <begin position="624"/>
        <end position="743"/>
    </location>
</feature>
<evidence type="ECO:0000256" key="5">
    <source>
        <dbReference type="ARBA" id="ARBA00022490"/>
    </source>
</evidence>
<protein>
    <submittedName>
        <fullName evidence="16">Coatomer, beta subunit</fullName>
    </submittedName>
</protein>
<dbReference type="GO" id="GO:0006891">
    <property type="term" value="P:intra-Golgi vesicle-mediated transport"/>
    <property type="evidence" value="ECO:0007669"/>
    <property type="project" value="TreeGrafter"/>
</dbReference>
<accession>A0A4Y1R3H5</accession>